<gene>
    <name evidence="2" type="ORF">M404DRAFT_27013</name>
</gene>
<sequence length="396" mass="44748">MSDSGYESDISYDSLSSLSSPDIWSDFTNRHTSPVPVDHAEGWQRKTLPLELVEQIFDLLFLEAKTFEDIRPFSMASTQFRTVALRRYMSTLRIYSKKQLISHTLMHYSITFRSSPHVYAGFDWVKHLFVVPEALTTSRWKPDLFRDLRSLHISLADSGSRTQGSILNRISGNPTFATVASRLSSLTITSLWRIGVDLLSMVAGIFPALTDLHLSSSENLDTSCCWLCYEESSAAVTHSPIPGHYANVRTLSTAFAEALLPLTKLVHLHLGIFLSDEDMVDAHIDHYDSPREYERALLVYAAEKRPNEPVTTLSQSERSNGESEESLSYRTDGEDLEDELDHRRDGEILPFPHGPGDCPICAVLVSASQQTVHHSTRKRWRREDDDNVCASRQREG</sequence>
<dbReference type="InParanoid" id="A0A0C3J2S8"/>
<proteinExistence type="predicted"/>
<dbReference type="AlphaFoldDB" id="A0A0C3J2S8"/>
<organism evidence="2 3">
    <name type="scientific">Pisolithus tinctorius Marx 270</name>
    <dbReference type="NCBI Taxonomy" id="870435"/>
    <lineage>
        <taxon>Eukaryota</taxon>
        <taxon>Fungi</taxon>
        <taxon>Dikarya</taxon>
        <taxon>Basidiomycota</taxon>
        <taxon>Agaricomycotina</taxon>
        <taxon>Agaricomycetes</taxon>
        <taxon>Agaricomycetidae</taxon>
        <taxon>Boletales</taxon>
        <taxon>Sclerodermatineae</taxon>
        <taxon>Pisolithaceae</taxon>
        <taxon>Pisolithus</taxon>
    </lineage>
</organism>
<reference evidence="3" key="2">
    <citation type="submission" date="2015-01" db="EMBL/GenBank/DDBJ databases">
        <title>Evolutionary Origins and Diversification of the Mycorrhizal Mutualists.</title>
        <authorList>
            <consortium name="DOE Joint Genome Institute"/>
            <consortium name="Mycorrhizal Genomics Consortium"/>
            <person name="Kohler A."/>
            <person name="Kuo A."/>
            <person name="Nagy L.G."/>
            <person name="Floudas D."/>
            <person name="Copeland A."/>
            <person name="Barry K.W."/>
            <person name="Cichocki N."/>
            <person name="Veneault-Fourrey C."/>
            <person name="LaButti K."/>
            <person name="Lindquist E.A."/>
            <person name="Lipzen A."/>
            <person name="Lundell T."/>
            <person name="Morin E."/>
            <person name="Murat C."/>
            <person name="Riley R."/>
            <person name="Ohm R."/>
            <person name="Sun H."/>
            <person name="Tunlid A."/>
            <person name="Henrissat B."/>
            <person name="Grigoriev I.V."/>
            <person name="Hibbett D.S."/>
            <person name="Martin F."/>
        </authorList>
    </citation>
    <scope>NUCLEOTIDE SEQUENCE [LARGE SCALE GENOMIC DNA]</scope>
    <source>
        <strain evidence="3">Marx 270</strain>
    </source>
</reference>
<dbReference type="EMBL" id="KN831976">
    <property type="protein sequence ID" value="KIO03338.1"/>
    <property type="molecule type" value="Genomic_DNA"/>
</dbReference>
<protein>
    <submittedName>
        <fullName evidence="2">Uncharacterized protein</fullName>
    </submittedName>
</protein>
<dbReference type="Proteomes" id="UP000054217">
    <property type="component" value="Unassembled WGS sequence"/>
</dbReference>
<evidence type="ECO:0000313" key="2">
    <source>
        <dbReference type="EMBL" id="KIO03338.1"/>
    </source>
</evidence>
<keyword evidence="3" id="KW-1185">Reference proteome</keyword>
<name>A0A0C3J2S8_PISTI</name>
<dbReference type="OrthoDB" id="3159295at2759"/>
<evidence type="ECO:0000256" key="1">
    <source>
        <dbReference type="SAM" id="MobiDB-lite"/>
    </source>
</evidence>
<feature type="region of interest" description="Disordered" evidence="1">
    <location>
        <begin position="307"/>
        <end position="336"/>
    </location>
</feature>
<accession>A0A0C3J2S8</accession>
<feature type="compositionally biased region" description="Polar residues" evidence="1">
    <location>
        <begin position="309"/>
        <end position="318"/>
    </location>
</feature>
<evidence type="ECO:0000313" key="3">
    <source>
        <dbReference type="Proteomes" id="UP000054217"/>
    </source>
</evidence>
<feature type="region of interest" description="Disordered" evidence="1">
    <location>
        <begin position="371"/>
        <end position="396"/>
    </location>
</feature>
<dbReference type="HOGENOM" id="CLU_754624_0_0_1"/>
<reference evidence="2 3" key="1">
    <citation type="submission" date="2014-04" db="EMBL/GenBank/DDBJ databases">
        <authorList>
            <consortium name="DOE Joint Genome Institute"/>
            <person name="Kuo A."/>
            <person name="Kohler A."/>
            <person name="Costa M.D."/>
            <person name="Nagy L.G."/>
            <person name="Floudas D."/>
            <person name="Copeland A."/>
            <person name="Barry K.W."/>
            <person name="Cichocki N."/>
            <person name="Veneault-Fourrey C."/>
            <person name="LaButti K."/>
            <person name="Lindquist E.A."/>
            <person name="Lipzen A."/>
            <person name="Lundell T."/>
            <person name="Morin E."/>
            <person name="Murat C."/>
            <person name="Sun H."/>
            <person name="Tunlid A."/>
            <person name="Henrissat B."/>
            <person name="Grigoriev I.V."/>
            <person name="Hibbett D.S."/>
            <person name="Martin F."/>
            <person name="Nordberg H.P."/>
            <person name="Cantor M.N."/>
            <person name="Hua S.X."/>
        </authorList>
    </citation>
    <scope>NUCLEOTIDE SEQUENCE [LARGE SCALE GENOMIC DNA]</scope>
    <source>
        <strain evidence="2 3">Marx 270</strain>
    </source>
</reference>